<accession>A0A1W1UX13</accession>
<reference evidence="6 7" key="1">
    <citation type="submission" date="2017-04" db="EMBL/GenBank/DDBJ databases">
        <authorList>
            <person name="Afonso C.L."/>
            <person name="Miller P.J."/>
            <person name="Scott M.A."/>
            <person name="Spackman E."/>
            <person name="Goraichik I."/>
            <person name="Dimitrov K.M."/>
            <person name="Suarez D.L."/>
            <person name="Swayne D.E."/>
        </authorList>
    </citation>
    <scope>NUCLEOTIDE SEQUENCE [LARGE SCALE GENOMIC DNA]</scope>
    <source>
        <strain evidence="6 7">DSM 11270</strain>
    </source>
</reference>
<comment type="subcellular location">
    <subcellularLocation>
        <location evidence="3">Cytoplasm</location>
    </subcellularLocation>
</comment>
<keyword evidence="4" id="KW-0175">Coiled coil</keyword>
<dbReference type="Proteomes" id="UP000192731">
    <property type="component" value="Unassembled WGS sequence"/>
</dbReference>
<dbReference type="EMBL" id="FWWT01000012">
    <property type="protein sequence ID" value="SMB85705.1"/>
    <property type="molecule type" value="Genomic_DNA"/>
</dbReference>
<keyword evidence="1 3" id="KW-0963">Cytoplasm</keyword>
<evidence type="ECO:0000313" key="7">
    <source>
        <dbReference type="Proteomes" id="UP000192731"/>
    </source>
</evidence>
<dbReference type="GO" id="GO:0045900">
    <property type="term" value="P:negative regulation of translational elongation"/>
    <property type="evidence" value="ECO:0007669"/>
    <property type="project" value="TreeGrafter"/>
</dbReference>
<keyword evidence="7" id="KW-1185">Reference proteome</keyword>
<dbReference type="InterPro" id="IPR036567">
    <property type="entry name" value="RHF-like"/>
</dbReference>
<sequence>MEIIVRGKNLTVTPALKEYAEKRVSKFEKFFEGELNNATVLLSVEKDMQKVEVSIPLQGYILRGEEQTKDMYNSIDNVIEKLERQVRKYKTRINKKIKNLSVLNLVPPEGNAIKELDLEPKIKKTKRFPVKPMIVEEAVLQMDLLGHNFYVFLNGETDEVNVVYKRNDGHYGLIEPDLG</sequence>
<dbReference type="OrthoDB" id="9794975at2"/>
<proteinExistence type="inferred from homology"/>
<feature type="coiled-coil region" evidence="4">
    <location>
        <begin position="65"/>
        <end position="99"/>
    </location>
</feature>
<comment type="similarity">
    <text evidence="3">Belongs to the HPF/YfiA ribosome-associated protein family. Long HPF subfamily.</text>
</comment>
<evidence type="ECO:0000256" key="1">
    <source>
        <dbReference type="ARBA" id="ARBA00022490"/>
    </source>
</evidence>
<dbReference type="InterPro" id="IPR050574">
    <property type="entry name" value="HPF/YfiA_ribosome-assoc"/>
</dbReference>
<name>A0A1W1UX13_DESTI</name>
<dbReference type="PANTHER" id="PTHR33231:SF1">
    <property type="entry name" value="30S RIBOSOMAL PROTEIN"/>
    <property type="match status" value="1"/>
</dbReference>
<evidence type="ECO:0000256" key="3">
    <source>
        <dbReference type="HAMAP-Rule" id="MF_00839"/>
    </source>
</evidence>
<dbReference type="InterPro" id="IPR038416">
    <property type="entry name" value="Ribosom_S30AE_C_sf"/>
</dbReference>
<dbReference type="STRING" id="656914.SAMN00017405_1660"/>
<dbReference type="InterPro" id="IPR032528">
    <property type="entry name" value="Ribosom_S30AE_C"/>
</dbReference>
<dbReference type="SUPFAM" id="SSF69754">
    <property type="entry name" value="Ribosome binding protein Y (YfiA homologue)"/>
    <property type="match status" value="1"/>
</dbReference>
<keyword evidence="2 3" id="KW-0810">Translation regulation</keyword>
<gene>
    <name evidence="3" type="primary">hpf</name>
    <name evidence="6" type="ORF">SAMN00017405_1660</name>
</gene>
<dbReference type="Pfam" id="PF16321">
    <property type="entry name" value="Ribosom_S30AE_C"/>
    <property type="match status" value="1"/>
</dbReference>
<protein>
    <recommendedName>
        <fullName evidence="3">Ribosome hibernation promoting factor</fullName>
        <shortName evidence="3">HPF</shortName>
    </recommendedName>
</protein>
<dbReference type="InterPro" id="IPR003489">
    <property type="entry name" value="RHF/RaiA"/>
</dbReference>
<dbReference type="Gene3D" id="3.30.160.100">
    <property type="entry name" value="Ribosome hibernation promotion factor-like"/>
    <property type="match status" value="1"/>
</dbReference>
<dbReference type="AlphaFoldDB" id="A0A1W1UX13"/>
<dbReference type="PANTHER" id="PTHR33231">
    <property type="entry name" value="30S RIBOSOMAL PROTEIN"/>
    <property type="match status" value="1"/>
</dbReference>
<dbReference type="Pfam" id="PF02482">
    <property type="entry name" value="Ribosomal_S30AE"/>
    <property type="match status" value="1"/>
</dbReference>
<comment type="subunit">
    <text evidence="3">Interacts with 100S ribosomes.</text>
</comment>
<dbReference type="HAMAP" id="MF_00839">
    <property type="entry name" value="HPF"/>
    <property type="match status" value="1"/>
</dbReference>
<dbReference type="GO" id="GO:0043024">
    <property type="term" value="F:ribosomal small subunit binding"/>
    <property type="evidence" value="ECO:0007669"/>
    <property type="project" value="TreeGrafter"/>
</dbReference>
<dbReference type="FunFam" id="3.30.505.50:FF:000001">
    <property type="entry name" value="Ribosome hibernation promoting factor"/>
    <property type="match status" value="1"/>
</dbReference>
<dbReference type="RefSeq" id="WP_084052479.1">
    <property type="nucleotide sequence ID" value="NZ_FWWT01000012.1"/>
</dbReference>
<evidence type="ECO:0000256" key="4">
    <source>
        <dbReference type="SAM" id="Coils"/>
    </source>
</evidence>
<dbReference type="GO" id="GO:0022627">
    <property type="term" value="C:cytosolic small ribosomal subunit"/>
    <property type="evidence" value="ECO:0007669"/>
    <property type="project" value="TreeGrafter"/>
</dbReference>
<feature type="domain" description="Sigma 54 modulation/S30EA ribosomal protein C-terminal" evidence="5">
    <location>
        <begin position="118"/>
        <end position="173"/>
    </location>
</feature>
<dbReference type="NCBIfam" id="TIGR00741">
    <property type="entry name" value="yfiA"/>
    <property type="match status" value="1"/>
</dbReference>
<organism evidence="6 7">
    <name type="scientific">Desulfonispora thiosulfatigenes DSM 11270</name>
    <dbReference type="NCBI Taxonomy" id="656914"/>
    <lineage>
        <taxon>Bacteria</taxon>
        <taxon>Bacillati</taxon>
        <taxon>Bacillota</taxon>
        <taxon>Clostridia</taxon>
        <taxon>Eubacteriales</taxon>
        <taxon>Peptococcaceae</taxon>
        <taxon>Desulfonispora</taxon>
    </lineage>
</organism>
<evidence type="ECO:0000256" key="2">
    <source>
        <dbReference type="ARBA" id="ARBA00022845"/>
    </source>
</evidence>
<evidence type="ECO:0000313" key="6">
    <source>
        <dbReference type="EMBL" id="SMB85705.1"/>
    </source>
</evidence>
<keyword evidence="6" id="KW-0687">Ribonucleoprotein</keyword>
<dbReference type="Gene3D" id="3.30.505.50">
    <property type="entry name" value="Sigma 54 modulation/S30EA ribosomal protein, C-terminal domain"/>
    <property type="match status" value="1"/>
</dbReference>
<evidence type="ECO:0000259" key="5">
    <source>
        <dbReference type="Pfam" id="PF16321"/>
    </source>
</evidence>
<dbReference type="InterPro" id="IPR034694">
    <property type="entry name" value="HPF_long/plastid"/>
</dbReference>
<comment type="function">
    <text evidence="3">Required for dimerization of active 70S ribosomes into 100S ribosomes in stationary phase; 100S ribosomes are translationally inactive and sometimes present during exponential growth.</text>
</comment>
<dbReference type="CDD" id="cd00552">
    <property type="entry name" value="RaiA"/>
    <property type="match status" value="1"/>
</dbReference>
<keyword evidence="6" id="KW-0689">Ribosomal protein</keyword>